<dbReference type="InterPro" id="IPR049546">
    <property type="entry name" value="WDR54_beta_prop"/>
</dbReference>
<evidence type="ECO:0000259" key="1">
    <source>
        <dbReference type="Pfam" id="PF21031"/>
    </source>
</evidence>
<keyword evidence="3" id="KW-1185">Reference proteome</keyword>
<protein>
    <submittedName>
        <fullName evidence="2">WD repeat domain 54</fullName>
    </submittedName>
</protein>
<evidence type="ECO:0000313" key="3">
    <source>
        <dbReference type="Proteomes" id="UP000558488"/>
    </source>
</evidence>
<sequence length="110" mass="11974">MQGKHSVLPEGTLFPDCMADVVTADDSGLLCVWWSGPEFKLLTRIPGFGCGRGSWPRATGTGRCGCTRPVRERCTSRSTPTPGPSVPWTWLRGWASSFLQPRTPLYTSGS</sequence>
<comment type="caution">
    <text evidence="2">The sequence shown here is derived from an EMBL/GenBank/DDBJ whole genome shotgun (WGS) entry which is preliminary data.</text>
</comment>
<gene>
    <name evidence="2" type="ORF">mPipKuh1_018785</name>
</gene>
<reference evidence="2 3" key="1">
    <citation type="journal article" date="2020" name="Nature">
        <title>Six reference-quality genomes reveal evolution of bat adaptations.</title>
        <authorList>
            <person name="Jebb D."/>
            <person name="Huang Z."/>
            <person name="Pippel M."/>
            <person name="Hughes G.M."/>
            <person name="Lavrichenko K."/>
            <person name="Devanna P."/>
            <person name="Winkler S."/>
            <person name="Jermiin L.S."/>
            <person name="Skirmuntt E.C."/>
            <person name="Katzourakis A."/>
            <person name="Burkitt-Gray L."/>
            <person name="Ray D.A."/>
            <person name="Sullivan K.A.M."/>
            <person name="Roscito J.G."/>
            <person name="Kirilenko B.M."/>
            <person name="Davalos L.M."/>
            <person name="Corthals A.P."/>
            <person name="Power M.L."/>
            <person name="Jones G."/>
            <person name="Ransome R.D."/>
            <person name="Dechmann D.K.N."/>
            <person name="Locatelli A.G."/>
            <person name="Puechmaille S.J."/>
            <person name="Fedrigo O."/>
            <person name="Jarvis E.D."/>
            <person name="Hiller M."/>
            <person name="Vernes S.C."/>
            <person name="Myers E.W."/>
            <person name="Teeling E.C."/>
        </authorList>
    </citation>
    <scope>NUCLEOTIDE SEQUENCE [LARGE SCALE GENOMIC DNA]</scope>
    <source>
        <strain evidence="2">MPipKuh1</strain>
        <tissue evidence="2">Flight muscle</tissue>
    </source>
</reference>
<evidence type="ECO:0000313" key="2">
    <source>
        <dbReference type="EMBL" id="KAF6329455.1"/>
    </source>
</evidence>
<accession>A0A7J7VW66</accession>
<dbReference type="Proteomes" id="UP000558488">
    <property type="component" value="Unassembled WGS sequence"/>
</dbReference>
<dbReference type="AlphaFoldDB" id="A0A7J7VW66"/>
<proteinExistence type="predicted"/>
<name>A0A7J7VW66_PIPKU</name>
<feature type="domain" description="WD repeat-containing protein 54 beta-propeller" evidence="1">
    <location>
        <begin position="15"/>
        <end position="51"/>
    </location>
</feature>
<dbReference type="EMBL" id="JACAGB010000013">
    <property type="protein sequence ID" value="KAF6329455.1"/>
    <property type="molecule type" value="Genomic_DNA"/>
</dbReference>
<organism evidence="2 3">
    <name type="scientific">Pipistrellus kuhlii</name>
    <name type="common">Kuhl's pipistrelle</name>
    <dbReference type="NCBI Taxonomy" id="59472"/>
    <lineage>
        <taxon>Eukaryota</taxon>
        <taxon>Metazoa</taxon>
        <taxon>Chordata</taxon>
        <taxon>Craniata</taxon>
        <taxon>Vertebrata</taxon>
        <taxon>Euteleostomi</taxon>
        <taxon>Mammalia</taxon>
        <taxon>Eutheria</taxon>
        <taxon>Laurasiatheria</taxon>
        <taxon>Chiroptera</taxon>
        <taxon>Yangochiroptera</taxon>
        <taxon>Vespertilionidae</taxon>
        <taxon>Pipistrellus</taxon>
    </lineage>
</organism>
<dbReference type="Pfam" id="PF21031">
    <property type="entry name" value="WDR54"/>
    <property type="match status" value="1"/>
</dbReference>